<feature type="transmembrane region" description="Helical" evidence="6">
    <location>
        <begin position="87"/>
        <end position="116"/>
    </location>
</feature>
<keyword evidence="3 6" id="KW-0812">Transmembrane</keyword>
<name>Q0QK54_9SYNE</name>
<keyword evidence="4 6" id="KW-1133">Transmembrane helix</keyword>
<evidence type="ECO:0000256" key="1">
    <source>
        <dbReference type="ARBA" id="ARBA00004141"/>
    </source>
</evidence>
<comment type="subcellular location">
    <subcellularLocation>
        <location evidence="6">Cell membrane</location>
        <topology evidence="6">Multi-pass membrane protein</topology>
    </subcellularLocation>
    <subcellularLocation>
        <location evidence="1">Membrane</location>
        <topology evidence="1">Multi-pass membrane protein</topology>
    </subcellularLocation>
</comment>
<dbReference type="Pfam" id="PF01925">
    <property type="entry name" value="TauE"/>
    <property type="match status" value="1"/>
</dbReference>
<reference evidence="7" key="1">
    <citation type="journal article" date="2006" name="Mar. Ecol. Prog. Ser.">
        <title>Gene diversity and organization in rbcL-containing genome fragments from uncultivated Synechococcus in the Gulf of Mexico.</title>
        <authorList>
            <person name="John D.E."/>
            <person name="Wawrik B."/>
            <person name="Tabita F.R."/>
            <person name="Paul J.H."/>
        </authorList>
    </citation>
    <scope>NUCLEOTIDE SEQUENCE</scope>
</reference>
<keyword evidence="6" id="KW-1003">Cell membrane</keyword>
<dbReference type="AlphaFoldDB" id="Q0QK54"/>
<comment type="similarity">
    <text evidence="2 6">Belongs to the 4-toluene sulfonate uptake permease (TSUP) (TC 2.A.102) family.</text>
</comment>
<dbReference type="GO" id="GO:0005886">
    <property type="term" value="C:plasma membrane"/>
    <property type="evidence" value="ECO:0007669"/>
    <property type="project" value="UniProtKB-SubCell"/>
</dbReference>
<feature type="transmembrane region" description="Helical" evidence="6">
    <location>
        <begin position="136"/>
        <end position="164"/>
    </location>
</feature>
<dbReference type="InterPro" id="IPR002781">
    <property type="entry name" value="TM_pro_TauE-like"/>
</dbReference>
<dbReference type="InterPro" id="IPR051598">
    <property type="entry name" value="TSUP/Inactive_protease-like"/>
</dbReference>
<dbReference type="PANTHER" id="PTHR43701">
    <property type="entry name" value="MEMBRANE TRANSPORTER PROTEIN MJ0441-RELATED"/>
    <property type="match status" value="1"/>
</dbReference>
<organism evidence="7">
    <name type="scientific">uncultured marine type-A Synechococcus GOM 5D20</name>
    <dbReference type="NCBI Taxonomy" id="364154"/>
    <lineage>
        <taxon>Bacteria</taxon>
        <taxon>Bacillati</taxon>
        <taxon>Cyanobacteriota</taxon>
        <taxon>Cyanophyceae</taxon>
        <taxon>Synechococcales</taxon>
        <taxon>Synechococcaceae</taxon>
        <taxon>Synechococcus</taxon>
        <taxon>environmental samples</taxon>
    </lineage>
</organism>
<protein>
    <recommendedName>
        <fullName evidence="6">Probable membrane transporter protein</fullName>
    </recommendedName>
</protein>
<evidence type="ECO:0000256" key="3">
    <source>
        <dbReference type="ARBA" id="ARBA00022692"/>
    </source>
</evidence>
<evidence type="ECO:0000313" key="7">
    <source>
        <dbReference type="EMBL" id="ABD96473.1"/>
    </source>
</evidence>
<feature type="transmembrane region" description="Helical" evidence="6">
    <location>
        <begin position="45"/>
        <end position="66"/>
    </location>
</feature>
<evidence type="ECO:0000256" key="2">
    <source>
        <dbReference type="ARBA" id="ARBA00009142"/>
    </source>
</evidence>
<dbReference type="PANTHER" id="PTHR43701:SF2">
    <property type="entry name" value="MEMBRANE TRANSPORTER PROTEIN YJNA-RELATED"/>
    <property type="match status" value="1"/>
</dbReference>
<keyword evidence="5 6" id="KW-0472">Membrane</keyword>
<evidence type="ECO:0000256" key="4">
    <source>
        <dbReference type="ARBA" id="ARBA00022989"/>
    </source>
</evidence>
<evidence type="ECO:0000256" key="5">
    <source>
        <dbReference type="ARBA" id="ARBA00023136"/>
    </source>
</evidence>
<accession>Q0QK54</accession>
<feature type="transmembrane region" description="Helical" evidence="6">
    <location>
        <begin position="7"/>
        <end position="39"/>
    </location>
</feature>
<proteinExistence type="inferred from homology"/>
<sequence>MLPWWDIPLLIGLGLLAGGLAGLLGIGGGLIFAPLLLWLDLPPHQALATSSFAIVPTALAGLVSHLRSGSLPVRTSVAIGASAFGSALLFGGLAGVVFGWLLLAMQTLIYVVLAFAVRVREDEETPGEDDETNAEVGLLAGVGCIAGWTAGMLGLGGGLVMVPLMNGPLGVPIHRAVRLSTVAVFCSASSASLQFLHEGRGVPWMGLVLGGVAALAAQWSASRLDCFDAVLLVRLLRGLAIVLAVDSCRRALHLLLV</sequence>
<dbReference type="EMBL" id="DQ325543">
    <property type="protein sequence ID" value="ABD96473.1"/>
    <property type="molecule type" value="Genomic_DNA"/>
</dbReference>
<evidence type="ECO:0000256" key="6">
    <source>
        <dbReference type="RuleBase" id="RU363041"/>
    </source>
</evidence>